<keyword evidence="2" id="KW-1185">Reference proteome</keyword>
<accession>A0ABZ0Z8B1</accession>
<sequence length="208" mass="23559">MNYKDTSKETLNKHINHIIDICDSIPVDKITILTGGNALGKSLIRKQLTFYISDKKDIPANEAVISVSMQTRTESRPEYSALSGMTHDLPWCSTSDSTINLLNSMLSHAKNKFIVIDELEIGMSREVQAGVCHMLNEKFPDILKNNYGILVITHSEDVVKNLKHDNFINIEGMSEEQWLTRDIIPVDPSDLKTWATALFKAVRDREKK</sequence>
<dbReference type="Proteomes" id="UP001346559">
    <property type="component" value="Segment"/>
</dbReference>
<dbReference type="Gene3D" id="3.40.50.300">
    <property type="entry name" value="P-loop containing nucleotide triphosphate hydrolases"/>
    <property type="match status" value="1"/>
</dbReference>
<proteinExistence type="predicted"/>
<protein>
    <recommendedName>
        <fullName evidence="3">ATP-binding protein</fullName>
    </recommendedName>
</protein>
<evidence type="ECO:0008006" key="3">
    <source>
        <dbReference type="Google" id="ProtNLM"/>
    </source>
</evidence>
<organism evidence="1 2">
    <name type="scientific">phage Lak_Megaphage_RVC_AP1_GC26</name>
    <dbReference type="NCBI Taxonomy" id="3109224"/>
    <lineage>
        <taxon>Viruses</taxon>
        <taxon>Duplodnaviria</taxon>
        <taxon>Heunggongvirae</taxon>
        <taxon>Uroviricota</taxon>
        <taxon>Caudoviricetes</taxon>
        <taxon>Caudoviricetes code 15 clade</taxon>
    </lineage>
</organism>
<evidence type="ECO:0000313" key="1">
    <source>
        <dbReference type="EMBL" id="WQJ54390.1"/>
    </source>
</evidence>
<name>A0ABZ0Z8B1_9CAUD</name>
<dbReference type="SUPFAM" id="SSF52540">
    <property type="entry name" value="P-loop containing nucleoside triphosphate hydrolases"/>
    <property type="match status" value="1"/>
</dbReference>
<dbReference type="EMBL" id="OR769218">
    <property type="protein sequence ID" value="WQJ54390.1"/>
    <property type="molecule type" value="Genomic_DNA"/>
</dbReference>
<reference evidence="1 2" key="1">
    <citation type="submission" date="2023-11" db="EMBL/GenBank/DDBJ databases">
        <authorList>
            <person name="Cook R."/>
            <person name="Crisci M."/>
            <person name="Pye H."/>
            <person name="Adriaenssens E."/>
            <person name="Santini J."/>
        </authorList>
    </citation>
    <scope>NUCLEOTIDE SEQUENCE [LARGE SCALE GENOMIC DNA]</scope>
    <source>
        <strain evidence="1">Lak_Megaphage_RVC_AP1_GC26</strain>
    </source>
</reference>
<evidence type="ECO:0000313" key="2">
    <source>
        <dbReference type="Proteomes" id="UP001346559"/>
    </source>
</evidence>
<dbReference type="InterPro" id="IPR027417">
    <property type="entry name" value="P-loop_NTPase"/>
</dbReference>